<dbReference type="EMBL" id="FQYX01000032">
    <property type="protein sequence ID" value="SHJ71730.1"/>
    <property type="molecule type" value="Genomic_DNA"/>
</dbReference>
<dbReference type="STRING" id="558155.SAMN04487911_13216"/>
<evidence type="ECO:0000313" key="1">
    <source>
        <dbReference type="EMBL" id="SHJ71730.1"/>
    </source>
</evidence>
<dbReference type="RefSeq" id="WP_072765634.1">
    <property type="nucleotide sequence ID" value="NZ_FQYX01000032.1"/>
</dbReference>
<dbReference type="OrthoDB" id="1443520at2"/>
<keyword evidence="2" id="KW-1185">Reference proteome</keyword>
<evidence type="ECO:0000313" key="2">
    <source>
        <dbReference type="Proteomes" id="UP000184231"/>
    </source>
</evidence>
<organism evidence="1 2">
    <name type="scientific">Arenibacter nanhaiticus</name>
    <dbReference type="NCBI Taxonomy" id="558155"/>
    <lineage>
        <taxon>Bacteria</taxon>
        <taxon>Pseudomonadati</taxon>
        <taxon>Bacteroidota</taxon>
        <taxon>Flavobacteriia</taxon>
        <taxon>Flavobacteriales</taxon>
        <taxon>Flavobacteriaceae</taxon>
        <taxon>Arenibacter</taxon>
    </lineage>
</organism>
<protein>
    <submittedName>
        <fullName evidence="1">Uncharacterized protein</fullName>
    </submittedName>
</protein>
<dbReference type="AlphaFoldDB" id="A0A1M6LKN0"/>
<dbReference type="PROSITE" id="PS51257">
    <property type="entry name" value="PROKAR_LIPOPROTEIN"/>
    <property type="match status" value="1"/>
</dbReference>
<reference evidence="1 2" key="1">
    <citation type="submission" date="2016-11" db="EMBL/GenBank/DDBJ databases">
        <authorList>
            <person name="Jaros S."/>
            <person name="Januszkiewicz K."/>
            <person name="Wedrychowicz H."/>
        </authorList>
    </citation>
    <scope>NUCLEOTIDE SEQUENCE [LARGE SCALE GENOMIC DNA]</scope>
    <source>
        <strain evidence="1 2">CGMCC 1.8863</strain>
    </source>
</reference>
<accession>A0A1M6LKN0</accession>
<name>A0A1M6LKN0_9FLAO</name>
<gene>
    <name evidence="1" type="ORF">SAMN04487911_13216</name>
</gene>
<dbReference type="Proteomes" id="UP000184231">
    <property type="component" value="Unassembled WGS sequence"/>
</dbReference>
<sequence length="164" mass="18739">MAKLFSITLAFLLLAACNQDKKNVISNETVDTFFSVDSLPKPNALNGKASLEVKDWEAFNRLETAFESLYKVANREDLKLVIEDLIEKQKLVAGSPYPEKFDVPQVKSRQKVFETFILKTKGDLEYRVNTKEATIEMIHAYNAFRNQFNVMVNSAMDSTLIFDE</sequence>
<proteinExistence type="predicted"/>